<dbReference type="AlphaFoldDB" id="A0A1G8K500"/>
<dbReference type="Proteomes" id="UP000198923">
    <property type="component" value="Unassembled WGS sequence"/>
</dbReference>
<dbReference type="Pfam" id="PF13471">
    <property type="entry name" value="Transglut_core3"/>
    <property type="match status" value="1"/>
</dbReference>
<organism evidence="2 3">
    <name type="scientific">Sinosporangium album</name>
    <dbReference type="NCBI Taxonomy" id="504805"/>
    <lineage>
        <taxon>Bacteria</taxon>
        <taxon>Bacillati</taxon>
        <taxon>Actinomycetota</taxon>
        <taxon>Actinomycetes</taxon>
        <taxon>Streptosporangiales</taxon>
        <taxon>Streptosporangiaceae</taxon>
        <taxon>Sinosporangium</taxon>
    </lineage>
</organism>
<dbReference type="STRING" id="504805.SAMN05421505_14712"/>
<evidence type="ECO:0000259" key="1">
    <source>
        <dbReference type="Pfam" id="PF13471"/>
    </source>
</evidence>
<dbReference type="InterPro" id="IPR053521">
    <property type="entry name" value="McjB-like"/>
</dbReference>
<reference evidence="2 3" key="1">
    <citation type="submission" date="2016-10" db="EMBL/GenBank/DDBJ databases">
        <authorList>
            <person name="de Groot N.N."/>
        </authorList>
    </citation>
    <scope>NUCLEOTIDE SEQUENCE [LARGE SCALE GENOMIC DNA]</scope>
    <source>
        <strain evidence="2 3">CPCC 201354</strain>
    </source>
</reference>
<keyword evidence="3" id="KW-1185">Reference proteome</keyword>
<dbReference type="EMBL" id="FNCN01000047">
    <property type="protein sequence ID" value="SDI37890.1"/>
    <property type="molecule type" value="Genomic_DNA"/>
</dbReference>
<dbReference type="RefSeq" id="WP_245691520.1">
    <property type="nucleotide sequence ID" value="NZ_FNCN01000047.1"/>
</dbReference>
<protein>
    <submittedName>
        <fullName evidence="2">Transglutaminase-like superfamily protein</fullName>
    </submittedName>
</protein>
<dbReference type="NCBIfam" id="NF033537">
    <property type="entry name" value="lasso_biosyn_B2"/>
    <property type="match status" value="1"/>
</dbReference>
<evidence type="ECO:0000313" key="2">
    <source>
        <dbReference type="EMBL" id="SDI37890.1"/>
    </source>
</evidence>
<proteinExistence type="predicted"/>
<sequence>MTAPIMPQRRIGLARRYAILARVAVWVARPLSMLPPHLLCRILTLLVKGTRPPIAADVLSWRDAVNSVSRRCAGEGCLQRSVAVMLMGRFHGAPPAWKTGFRPNPFVAHAWVEVGGVPIGEPKAVAHFHAVLAVKHR</sequence>
<evidence type="ECO:0000313" key="3">
    <source>
        <dbReference type="Proteomes" id="UP000198923"/>
    </source>
</evidence>
<name>A0A1G8K500_9ACTN</name>
<accession>A0A1G8K500</accession>
<gene>
    <name evidence="2" type="ORF">SAMN05421505_14712</name>
</gene>
<dbReference type="InterPro" id="IPR032708">
    <property type="entry name" value="McjB_C"/>
</dbReference>
<feature type="domain" description="Microcin J25-processing protein McjB C-terminal" evidence="1">
    <location>
        <begin position="23"/>
        <end position="132"/>
    </location>
</feature>